<dbReference type="InterPro" id="IPR036390">
    <property type="entry name" value="WH_DNA-bd_sf"/>
</dbReference>
<dbReference type="STRING" id="1262585.BJI46_11355"/>
<dbReference type="SUPFAM" id="SSF46785">
    <property type="entry name" value="Winged helix' DNA-binding domain"/>
    <property type="match status" value="1"/>
</dbReference>
<evidence type="ECO:0000313" key="5">
    <source>
        <dbReference type="Proteomes" id="UP000185895"/>
    </source>
</evidence>
<reference evidence="4 5" key="1">
    <citation type="submission" date="2016-09" db="EMBL/GenBank/DDBJ databases">
        <authorList>
            <person name="Capua I."/>
            <person name="De Benedictis P."/>
            <person name="Joannis T."/>
            <person name="Lombin L.H."/>
            <person name="Cattoli G."/>
        </authorList>
    </citation>
    <scope>NUCLEOTIDE SEQUENCE [LARGE SCALE GENOMIC DNA]</scope>
    <source>
        <strain evidence="4 5">ANC 4671</strain>
    </source>
</reference>
<dbReference type="InterPro" id="IPR057727">
    <property type="entry name" value="WCX_dom"/>
</dbReference>
<dbReference type="PROSITE" id="PS52050">
    <property type="entry name" value="WYL"/>
    <property type="match status" value="1"/>
</dbReference>
<keyword evidence="5" id="KW-1185">Reference proteome</keyword>
<protein>
    <submittedName>
        <fullName evidence="4">WYL domain-containing protein</fullName>
    </submittedName>
</protein>
<proteinExistence type="predicted"/>
<dbReference type="Proteomes" id="UP000185895">
    <property type="component" value="Unassembled WGS sequence"/>
</dbReference>
<comment type="caution">
    <text evidence="4">The sequence shown here is derived from an EMBL/GenBank/DDBJ whole genome shotgun (WGS) entry which is preliminary data.</text>
</comment>
<sequence>MSNTKKSVAKKSSTVASQDKETGNSLYRQWQILSRLPNGKWIGTRDLQQQLEREGIQISLRTVQRDLNQIAERFPIENNGATPQGWRWKTDAPLQSLPHMSSSQAVTFMMVEEHLRHLLPPSLLDEINPWFDLARRSLSSQQNNVRQWVNRVRIIPATQPLIPPVVNRKAQQVIYEALLQDRQIECIYGRRNQQNEEKTYILNPLALVQRGAVIYLVCTRDDKNINAIQTFALHRFKSATLMESRALHPIKFDIDAFIESGTLGFRIQPDQPTTPIRLKLTMHKTNAGTFYESKLSKDQKISELNNDIIQIEATVPLNSQLIWWLRGFGKKITAIEPSEVQQLVHEI</sequence>
<organism evidence="4 5">
    <name type="scientific">Acinetobacter qingfengensis</name>
    <dbReference type="NCBI Taxonomy" id="1262585"/>
    <lineage>
        <taxon>Bacteria</taxon>
        <taxon>Pseudomonadati</taxon>
        <taxon>Pseudomonadota</taxon>
        <taxon>Gammaproteobacteria</taxon>
        <taxon>Moraxellales</taxon>
        <taxon>Moraxellaceae</taxon>
        <taxon>Acinetobacter</taxon>
    </lineage>
</organism>
<dbReference type="Pfam" id="PF25583">
    <property type="entry name" value="WCX"/>
    <property type="match status" value="1"/>
</dbReference>
<evidence type="ECO:0000313" key="4">
    <source>
        <dbReference type="EMBL" id="OEY96960.1"/>
    </source>
</evidence>
<gene>
    <name evidence="4" type="ORF">BJI46_11355</name>
</gene>
<dbReference type="InterPro" id="IPR026881">
    <property type="entry name" value="WYL_dom"/>
</dbReference>
<dbReference type="PANTHER" id="PTHR34580:SF1">
    <property type="entry name" value="PROTEIN PAFC"/>
    <property type="match status" value="1"/>
</dbReference>
<feature type="domain" description="WCX" evidence="3">
    <location>
        <begin position="275"/>
        <end position="346"/>
    </location>
</feature>
<feature type="domain" description="WYL" evidence="2">
    <location>
        <begin position="172"/>
        <end position="240"/>
    </location>
</feature>
<evidence type="ECO:0000259" key="3">
    <source>
        <dbReference type="Pfam" id="PF25583"/>
    </source>
</evidence>
<name>A0A1E7RC38_9GAMM</name>
<dbReference type="AlphaFoldDB" id="A0A1E7RC38"/>
<dbReference type="Pfam" id="PF13280">
    <property type="entry name" value="WYL"/>
    <property type="match status" value="1"/>
</dbReference>
<dbReference type="EMBL" id="MKKK01000016">
    <property type="protein sequence ID" value="OEY96960.1"/>
    <property type="molecule type" value="Genomic_DNA"/>
</dbReference>
<evidence type="ECO:0000259" key="2">
    <source>
        <dbReference type="Pfam" id="PF13280"/>
    </source>
</evidence>
<dbReference type="RefSeq" id="WP_070069572.1">
    <property type="nucleotide sequence ID" value="NZ_MKKK01000016.1"/>
</dbReference>
<accession>A0A1E7RC38</accession>
<dbReference type="InterPro" id="IPR051534">
    <property type="entry name" value="CBASS_pafABC_assoc_protein"/>
</dbReference>
<evidence type="ECO:0000256" key="1">
    <source>
        <dbReference type="SAM" id="MobiDB-lite"/>
    </source>
</evidence>
<feature type="region of interest" description="Disordered" evidence="1">
    <location>
        <begin position="1"/>
        <end position="20"/>
    </location>
</feature>
<dbReference type="OrthoDB" id="8595817at2"/>
<dbReference type="PANTHER" id="PTHR34580">
    <property type="match status" value="1"/>
</dbReference>
<feature type="compositionally biased region" description="Low complexity" evidence="1">
    <location>
        <begin position="1"/>
        <end position="17"/>
    </location>
</feature>